<dbReference type="InterPro" id="IPR011990">
    <property type="entry name" value="TPR-like_helical_dom_sf"/>
</dbReference>
<dbReference type="OMA" id="HCQDERV"/>
<dbReference type="SUPFAM" id="SSF48452">
    <property type="entry name" value="TPR-like"/>
    <property type="match status" value="1"/>
</dbReference>
<evidence type="ECO:0000313" key="2">
    <source>
        <dbReference type="Proteomes" id="UP000005238"/>
    </source>
</evidence>
<dbReference type="VEuPathDB" id="FungiDB:KRP23_5624"/>
<dbReference type="EMBL" id="DS566257">
    <property type="status" value="NOT_ANNOTATED_CDS"/>
    <property type="molecule type" value="Genomic_DNA"/>
</dbReference>
<proteinExistence type="predicted"/>
<evidence type="ECO:0000313" key="1">
    <source>
        <dbReference type="EnsemblProtists" id="Phyra85604"/>
    </source>
</evidence>
<dbReference type="SUPFAM" id="SSF53335">
    <property type="entry name" value="S-adenosyl-L-methionine-dependent methyltransferases"/>
    <property type="match status" value="1"/>
</dbReference>
<dbReference type="EnsemblProtists" id="Phyra85604">
    <property type="protein sequence ID" value="Phyra85604"/>
    <property type="gene ID" value="Phyra85604"/>
</dbReference>
<dbReference type="VEuPathDB" id="FungiDB:KRP22_3654"/>
<reference evidence="2" key="1">
    <citation type="journal article" date="2006" name="Science">
        <title>Phytophthora genome sequences uncover evolutionary origins and mechanisms of pathogenesis.</title>
        <authorList>
            <person name="Tyler B.M."/>
            <person name="Tripathy S."/>
            <person name="Zhang X."/>
            <person name="Dehal P."/>
            <person name="Jiang R.H."/>
            <person name="Aerts A."/>
            <person name="Arredondo F.D."/>
            <person name="Baxter L."/>
            <person name="Bensasson D."/>
            <person name="Beynon J.L."/>
            <person name="Chapman J."/>
            <person name="Damasceno C.M."/>
            <person name="Dorrance A.E."/>
            <person name="Dou D."/>
            <person name="Dickerman A.W."/>
            <person name="Dubchak I.L."/>
            <person name="Garbelotto M."/>
            <person name="Gijzen M."/>
            <person name="Gordon S.G."/>
            <person name="Govers F."/>
            <person name="Grunwald N.J."/>
            <person name="Huang W."/>
            <person name="Ivors K.L."/>
            <person name="Jones R.W."/>
            <person name="Kamoun S."/>
            <person name="Krampis K."/>
            <person name="Lamour K.H."/>
            <person name="Lee M.K."/>
            <person name="McDonald W.H."/>
            <person name="Medina M."/>
            <person name="Meijer H.J."/>
            <person name="Nordberg E.K."/>
            <person name="Maclean D.J."/>
            <person name="Ospina-Giraldo M.D."/>
            <person name="Morris P.F."/>
            <person name="Phuntumart V."/>
            <person name="Putnam N.H."/>
            <person name="Rash S."/>
            <person name="Rose J.K."/>
            <person name="Sakihama Y."/>
            <person name="Salamov A.A."/>
            <person name="Savidor A."/>
            <person name="Scheuring C.F."/>
            <person name="Smith B.M."/>
            <person name="Sobral B.W."/>
            <person name="Terry A."/>
            <person name="Torto-Alalibo T.A."/>
            <person name="Win J."/>
            <person name="Xu Z."/>
            <person name="Zhang H."/>
            <person name="Grigoriev I.V."/>
            <person name="Rokhsar D.S."/>
            <person name="Boore J.L."/>
        </authorList>
    </citation>
    <scope>NUCLEOTIDE SEQUENCE [LARGE SCALE GENOMIC DNA]</scope>
    <source>
        <strain evidence="2">Pr102</strain>
    </source>
</reference>
<dbReference type="Proteomes" id="UP000005238">
    <property type="component" value="Unassembled WGS sequence"/>
</dbReference>
<dbReference type="InterPro" id="IPR029063">
    <property type="entry name" value="SAM-dependent_MTases_sf"/>
</dbReference>
<dbReference type="HOGENOM" id="CLU_034833_2_0_1"/>
<keyword evidence="2" id="KW-1185">Reference proteome</keyword>
<dbReference type="InParanoid" id="H3H4T9"/>
<sequence length="513" mass="56296">MASFGLGDDADADADAALYTLAYFTSAWVQPVDALVLPRIREVLDGVNALDKEQQLIGLLEVRREEGRGIDTDAKAQRLEPSTFRSLCKHFHVTDLPACVLLDAQGQALTQGSLKALEVTSFYCCDLRMKMLEALTVCGGQNELRQLHEDDSATSSNASWRILGELLREREAPEAAWQALLQQHPLATTAEESEIASSLKVDDPALVNMREDALQLFESGQLLPAASSFVKVLLRCPACTKSSFNLAVILQTIGETYFAVSCMLRVVALDDSDSVAHTVLRSVYYLEDPDLVSSGYHSIIAKNCDSHVRAVHSLATLEGATTTRTAAPAYVAEVFDELAESFEEKLVAHLEYRVPWQLVEALQKLSPPGLTPKGSISEPEWAVADVGCAADIVPFLESCSDESLDLIISADVWIYVGALEQVFELSTRKLRASTGWMAFSIELLPPKDDANETSVGFRLAPSGRFQHSHEYIMALVRRLGFSVAVQEDISVRKESGVPIPGRIYILQRIAQHE</sequence>
<protein>
    <recommendedName>
        <fullName evidence="3">Methyltransferase type 11 domain-containing protein</fullName>
    </recommendedName>
</protein>
<reference evidence="1" key="2">
    <citation type="submission" date="2015-06" db="UniProtKB">
        <authorList>
            <consortium name="EnsemblProtists"/>
        </authorList>
    </citation>
    <scope>IDENTIFICATION</scope>
    <source>
        <strain evidence="1">Pr102</strain>
    </source>
</reference>
<evidence type="ECO:0008006" key="3">
    <source>
        <dbReference type="Google" id="ProtNLM"/>
    </source>
</evidence>
<name>H3H4T9_PHYRM</name>
<dbReference type="AlphaFoldDB" id="H3H4T9"/>
<dbReference type="eggNOG" id="ENOG502REQY">
    <property type="taxonomic scope" value="Eukaryota"/>
</dbReference>
<organism evidence="1 2">
    <name type="scientific">Phytophthora ramorum</name>
    <name type="common">Sudden oak death agent</name>
    <dbReference type="NCBI Taxonomy" id="164328"/>
    <lineage>
        <taxon>Eukaryota</taxon>
        <taxon>Sar</taxon>
        <taxon>Stramenopiles</taxon>
        <taxon>Oomycota</taxon>
        <taxon>Peronosporomycetes</taxon>
        <taxon>Peronosporales</taxon>
        <taxon>Peronosporaceae</taxon>
        <taxon>Phytophthora</taxon>
    </lineage>
</organism>
<accession>H3H4T9</accession>
<dbReference type="STRING" id="164328.H3H4T9"/>